<name>A0ACB7ZYE4_9AGAM</name>
<evidence type="ECO:0000313" key="1">
    <source>
        <dbReference type="EMBL" id="KAH7906116.1"/>
    </source>
</evidence>
<comment type="caution">
    <text evidence="1">The sequence shown here is derived from an EMBL/GenBank/DDBJ whole genome shotgun (WGS) entry which is preliminary data.</text>
</comment>
<dbReference type="EMBL" id="MU268067">
    <property type="protein sequence ID" value="KAH7906116.1"/>
    <property type="molecule type" value="Genomic_DNA"/>
</dbReference>
<evidence type="ECO:0000313" key="2">
    <source>
        <dbReference type="Proteomes" id="UP000790377"/>
    </source>
</evidence>
<proteinExistence type="predicted"/>
<dbReference type="Proteomes" id="UP000790377">
    <property type="component" value="Unassembled WGS sequence"/>
</dbReference>
<sequence length="626" mass="65218">MAGSYASSVTKDQPAPTEPPNPNPSAAGYLNRSLRTHAETVRRKVTTKQGWVGDYDYAWLCSPTLPFALPGLKPRKRPRAPPFYALDADLPLVLAMASGLQHALAMLAGLITPPIIFASALMLDNEISAYMISASLIGCGILSLVQMSRLSLGRGYYLGTGLLSVVGTSFSTLSTADAIFSAMYANGTCPSTTAADGTVMRDPCPDAYGMVLGTSLICSLLEIGLSFLPPRVLKRLFPPMVTGTVILMIGASLIGSSGILDWGGGSNGCQARPTSGIYALCPTVGAPGALPWGSPQFIGLGFLSFASIILTELFGSPFLKNASIIVGLAVGCIVAGAAGYIDGSSIGTAPAITFLWCVVYRFKIGVYPPAILPMLAVYASTTMEAIGDITASAEVSRIAVDGLEFDSRIQGGILSDGIGGFVSALFTVTPLSIFAQNNGVIAITRCANRAAGRWCCVFLILFGVLGKISGVFLAIPNPVLGGVTTFLFASVVVSGIRVLSFVRFSRRDRFVLAAALSFGVGDLLVPDIFTYLFDGVKGANGGLEGLFESITIVLSTPFLVAGIVAVTLNLILPQEGIEEQLEDRDDAGDGDCEAGGDGEPNINGNWAAEDPEHRHVIADADAGKTG</sequence>
<organism evidence="1 2">
    <name type="scientific">Hygrophoropsis aurantiaca</name>
    <dbReference type="NCBI Taxonomy" id="72124"/>
    <lineage>
        <taxon>Eukaryota</taxon>
        <taxon>Fungi</taxon>
        <taxon>Dikarya</taxon>
        <taxon>Basidiomycota</taxon>
        <taxon>Agaricomycotina</taxon>
        <taxon>Agaricomycetes</taxon>
        <taxon>Agaricomycetidae</taxon>
        <taxon>Boletales</taxon>
        <taxon>Coniophorineae</taxon>
        <taxon>Hygrophoropsidaceae</taxon>
        <taxon>Hygrophoropsis</taxon>
    </lineage>
</organism>
<gene>
    <name evidence="1" type="ORF">BJ138DRAFT_1072083</name>
</gene>
<keyword evidence="2" id="KW-1185">Reference proteome</keyword>
<reference evidence="1" key="1">
    <citation type="journal article" date="2021" name="New Phytol.">
        <title>Evolutionary innovations through gain and loss of genes in the ectomycorrhizal Boletales.</title>
        <authorList>
            <person name="Wu G."/>
            <person name="Miyauchi S."/>
            <person name="Morin E."/>
            <person name="Kuo A."/>
            <person name="Drula E."/>
            <person name="Varga T."/>
            <person name="Kohler A."/>
            <person name="Feng B."/>
            <person name="Cao Y."/>
            <person name="Lipzen A."/>
            <person name="Daum C."/>
            <person name="Hundley H."/>
            <person name="Pangilinan J."/>
            <person name="Johnson J."/>
            <person name="Barry K."/>
            <person name="LaButti K."/>
            <person name="Ng V."/>
            <person name="Ahrendt S."/>
            <person name="Min B."/>
            <person name="Choi I.G."/>
            <person name="Park H."/>
            <person name="Plett J.M."/>
            <person name="Magnuson J."/>
            <person name="Spatafora J.W."/>
            <person name="Nagy L.G."/>
            <person name="Henrissat B."/>
            <person name="Grigoriev I.V."/>
            <person name="Yang Z.L."/>
            <person name="Xu J."/>
            <person name="Martin F.M."/>
        </authorList>
    </citation>
    <scope>NUCLEOTIDE SEQUENCE</scope>
    <source>
        <strain evidence="1">ATCC 28755</strain>
    </source>
</reference>
<accession>A0ACB7ZYE4</accession>
<protein>
    <submittedName>
        <fullName evidence="1">Xanthine uracil permease</fullName>
    </submittedName>
</protein>